<evidence type="ECO:0000256" key="2">
    <source>
        <dbReference type="ARBA" id="ARBA00004496"/>
    </source>
</evidence>
<sequence>MNQIIIDIGLNENKVAMVENDELVEVYIEQDDNKRVTGNIYKGRVVNVLPGMQAAFVDIGLEKNAFLYVKDAITKEMLSDKNINLNNISIKDVVKSGQEIVVQVIKEPFGTKGARVTTHITIPGRHLVLMPYTDYIGVSRRISREDERERLRRIAEEIKPANMGVIIRTVSEGIDETEFKDDIRFLLKILSKIDSEKNLGFAPRTIYKDLDLVHRTVRDYFTKDIDELIINDKKEYQSIVDLVKMISPELESRVKYFDDSHDIFGYLGVESMINKALDKKVWLKSGGYIVIDETEALTSIDVNTGKFIGSIDLKDTVFKTNIEAAKEISKQLRLRNIGGIIIIDFIDMNNEKDEQLVLKCLEEELDKDRTKSTILGMTQLGLVEMTRKKVRNRLTSRLLKECPYCKGRGKILSESVVMSNIEKEIKRIKLHTSATAVLFELSPLVLNYLRDNKNEFINSLELIYSIKIYVRDNESLYFSDIKIVGIGQEEFVKKLI</sequence>
<dbReference type="GO" id="GO:0004540">
    <property type="term" value="F:RNA nuclease activity"/>
    <property type="evidence" value="ECO:0007669"/>
    <property type="project" value="InterPro"/>
</dbReference>
<evidence type="ECO:0000256" key="6">
    <source>
        <dbReference type="ARBA" id="ARBA00022552"/>
    </source>
</evidence>
<evidence type="ECO:0000313" key="18">
    <source>
        <dbReference type="Proteomes" id="UP000037267"/>
    </source>
</evidence>
<dbReference type="GO" id="GO:0016787">
    <property type="term" value="F:hydrolase activity"/>
    <property type="evidence" value="ECO:0007669"/>
    <property type="project" value="UniProtKB-KW"/>
</dbReference>
<dbReference type="Proteomes" id="UP000037267">
    <property type="component" value="Unassembled WGS sequence"/>
</dbReference>
<evidence type="ECO:0000256" key="12">
    <source>
        <dbReference type="ARBA" id="ARBA00022759"/>
    </source>
</evidence>
<keyword evidence="11" id="KW-0699">rRNA-binding</keyword>
<dbReference type="PATRIC" id="fig|1503.3.peg.2090"/>
<dbReference type="GO" id="GO:0008033">
    <property type="term" value="P:tRNA processing"/>
    <property type="evidence" value="ECO:0007669"/>
    <property type="project" value="UniProtKB-KW"/>
</dbReference>
<comment type="subcellular location">
    <subcellularLocation>
        <location evidence="2">Cytoplasm</location>
    </subcellularLocation>
</comment>
<keyword evidence="8" id="KW-0819">tRNA processing</keyword>
<comment type="similarity">
    <text evidence="3">Belongs to the RNase E/G family. RNase G subfamily.</text>
</comment>
<reference evidence="18" key="1">
    <citation type="submission" date="2015-07" db="EMBL/GenBank/DDBJ databases">
        <title>Draft genome sequence of the purine-degrading Gottschalkia purinilyticum DSM 1384 (formerly Clostridium purinilyticum).</title>
        <authorList>
            <person name="Poehlein A."/>
            <person name="Schiel-Bengelsdorf B."/>
            <person name="Bengelsdorf F.R."/>
            <person name="Daniel R."/>
            <person name="Duerre P."/>
        </authorList>
    </citation>
    <scope>NUCLEOTIDE SEQUENCE [LARGE SCALE GENOMIC DNA]</scope>
    <source>
        <strain evidence="18">DSM 1384</strain>
    </source>
</reference>
<dbReference type="PROSITE" id="PS50126">
    <property type="entry name" value="S1"/>
    <property type="match status" value="1"/>
</dbReference>
<dbReference type="SUPFAM" id="SSF50249">
    <property type="entry name" value="Nucleic acid-binding proteins"/>
    <property type="match status" value="1"/>
</dbReference>
<dbReference type="PANTHER" id="PTHR30001">
    <property type="entry name" value="RIBONUCLEASE"/>
    <property type="match status" value="1"/>
</dbReference>
<dbReference type="NCBIfam" id="TIGR00757">
    <property type="entry name" value="RNaseEG"/>
    <property type="match status" value="1"/>
</dbReference>
<dbReference type="Pfam" id="PF10150">
    <property type="entry name" value="RNase_E_G"/>
    <property type="match status" value="1"/>
</dbReference>
<evidence type="ECO:0000256" key="5">
    <source>
        <dbReference type="ARBA" id="ARBA00022490"/>
    </source>
</evidence>
<evidence type="ECO:0000256" key="10">
    <source>
        <dbReference type="ARBA" id="ARBA00022723"/>
    </source>
</evidence>
<dbReference type="Pfam" id="PF20833">
    <property type="entry name" value="RNase_E_G_Thio"/>
    <property type="match status" value="1"/>
</dbReference>
<organism evidence="17 18">
    <name type="scientific">Gottschalkia purinilytica</name>
    <name type="common">Clostridium purinilyticum</name>
    <dbReference type="NCBI Taxonomy" id="1503"/>
    <lineage>
        <taxon>Bacteria</taxon>
        <taxon>Bacillati</taxon>
        <taxon>Bacillota</taxon>
        <taxon>Tissierellia</taxon>
        <taxon>Tissierellales</taxon>
        <taxon>Gottschalkiaceae</taxon>
        <taxon>Gottschalkia</taxon>
    </lineage>
</organism>
<keyword evidence="7" id="KW-0820">tRNA-binding</keyword>
<evidence type="ECO:0000256" key="1">
    <source>
        <dbReference type="ARBA" id="ARBA00001946"/>
    </source>
</evidence>
<dbReference type="AlphaFoldDB" id="A0A0L0WDA0"/>
<evidence type="ECO:0000256" key="8">
    <source>
        <dbReference type="ARBA" id="ARBA00022694"/>
    </source>
</evidence>
<keyword evidence="18" id="KW-1185">Reference proteome</keyword>
<dbReference type="SMART" id="SM00316">
    <property type="entry name" value="S1"/>
    <property type="match status" value="1"/>
</dbReference>
<keyword evidence="12" id="KW-0255">Endonuclease</keyword>
<evidence type="ECO:0000256" key="7">
    <source>
        <dbReference type="ARBA" id="ARBA00022555"/>
    </source>
</evidence>
<dbReference type="GO" id="GO:0005737">
    <property type="term" value="C:cytoplasm"/>
    <property type="evidence" value="ECO:0007669"/>
    <property type="project" value="UniProtKB-SubCell"/>
</dbReference>
<name>A0A0L0WDA0_GOTPU</name>
<keyword evidence="14" id="KW-0460">Magnesium</keyword>
<evidence type="ECO:0000256" key="14">
    <source>
        <dbReference type="ARBA" id="ARBA00022842"/>
    </source>
</evidence>
<dbReference type="CDD" id="cd04453">
    <property type="entry name" value="S1_RNase_E"/>
    <property type="match status" value="1"/>
</dbReference>
<evidence type="ECO:0000256" key="11">
    <source>
        <dbReference type="ARBA" id="ARBA00022730"/>
    </source>
</evidence>
<keyword evidence="9" id="KW-0540">Nuclease</keyword>
<dbReference type="InterPro" id="IPR048583">
    <property type="entry name" value="RNase_E_G_thioredoxin-like"/>
</dbReference>
<dbReference type="InterPro" id="IPR019307">
    <property type="entry name" value="RNA-bd_AU-1/RNase_E/G"/>
</dbReference>
<evidence type="ECO:0000256" key="13">
    <source>
        <dbReference type="ARBA" id="ARBA00022801"/>
    </source>
</evidence>
<protein>
    <recommendedName>
        <fullName evidence="4">Ribonuclease G</fullName>
    </recommendedName>
</protein>
<evidence type="ECO:0000256" key="4">
    <source>
        <dbReference type="ARBA" id="ARBA00017719"/>
    </source>
</evidence>
<dbReference type="STRING" id="1503.CLPU_3c02210"/>
<evidence type="ECO:0000259" key="16">
    <source>
        <dbReference type="PROSITE" id="PS50126"/>
    </source>
</evidence>
<dbReference type="InterPro" id="IPR003029">
    <property type="entry name" value="S1_domain"/>
</dbReference>
<gene>
    <name evidence="17" type="primary">rng</name>
    <name evidence="17" type="ORF">CLPU_3c02210</name>
</gene>
<dbReference type="EMBL" id="LGSS01000003">
    <property type="protein sequence ID" value="KNF09442.1"/>
    <property type="molecule type" value="Genomic_DNA"/>
</dbReference>
<evidence type="ECO:0000313" key="17">
    <source>
        <dbReference type="EMBL" id="KNF09442.1"/>
    </source>
</evidence>
<dbReference type="OrthoDB" id="9804278at2"/>
<feature type="domain" description="S1 motif" evidence="16">
    <location>
        <begin position="38"/>
        <end position="106"/>
    </location>
</feature>
<dbReference type="GO" id="GO:0000049">
    <property type="term" value="F:tRNA binding"/>
    <property type="evidence" value="ECO:0007669"/>
    <property type="project" value="UniProtKB-KW"/>
</dbReference>
<dbReference type="InterPro" id="IPR004659">
    <property type="entry name" value="RNase_E/G"/>
</dbReference>
<dbReference type="InterPro" id="IPR012340">
    <property type="entry name" value="NA-bd_OB-fold"/>
</dbReference>
<evidence type="ECO:0000256" key="3">
    <source>
        <dbReference type="ARBA" id="ARBA00005663"/>
    </source>
</evidence>
<dbReference type="Gene3D" id="2.40.50.140">
    <property type="entry name" value="Nucleic acid-binding proteins"/>
    <property type="match status" value="1"/>
</dbReference>
<dbReference type="Gene3D" id="3.40.1260.20">
    <property type="entry name" value="Ribonuclease E, catalytic domain"/>
    <property type="match status" value="1"/>
</dbReference>
<comment type="caution">
    <text evidence="17">The sequence shown here is derived from an EMBL/GenBank/DDBJ whole genome shotgun (WGS) entry which is preliminary data.</text>
</comment>
<dbReference type="GO" id="GO:0019843">
    <property type="term" value="F:rRNA binding"/>
    <property type="evidence" value="ECO:0007669"/>
    <property type="project" value="UniProtKB-KW"/>
</dbReference>
<keyword evidence="6" id="KW-0698">rRNA processing</keyword>
<dbReference type="GO" id="GO:0004519">
    <property type="term" value="F:endonuclease activity"/>
    <property type="evidence" value="ECO:0007669"/>
    <property type="project" value="UniProtKB-KW"/>
</dbReference>
<dbReference type="PANTHER" id="PTHR30001:SF0">
    <property type="entry name" value="RIBONUCLEASE G"/>
    <property type="match status" value="1"/>
</dbReference>
<proteinExistence type="inferred from homology"/>
<keyword evidence="10" id="KW-0479">Metal-binding</keyword>
<comment type="cofactor">
    <cofactor evidence="1">
        <name>Mg(2+)</name>
        <dbReference type="ChEBI" id="CHEBI:18420"/>
    </cofactor>
</comment>
<dbReference type="GO" id="GO:0006364">
    <property type="term" value="P:rRNA processing"/>
    <property type="evidence" value="ECO:0007669"/>
    <property type="project" value="UniProtKB-KW"/>
</dbReference>
<dbReference type="RefSeq" id="WP_050354425.1">
    <property type="nucleotide sequence ID" value="NZ_LGSS01000003.1"/>
</dbReference>
<evidence type="ECO:0000256" key="15">
    <source>
        <dbReference type="ARBA" id="ARBA00022884"/>
    </source>
</evidence>
<evidence type="ECO:0000256" key="9">
    <source>
        <dbReference type="ARBA" id="ARBA00022722"/>
    </source>
</evidence>
<keyword evidence="5" id="KW-0963">Cytoplasm</keyword>
<accession>A0A0L0WDA0</accession>
<keyword evidence="15" id="KW-0694">RNA-binding</keyword>
<keyword evidence="13 17" id="KW-0378">Hydrolase</keyword>
<dbReference type="GO" id="GO:0046872">
    <property type="term" value="F:metal ion binding"/>
    <property type="evidence" value="ECO:0007669"/>
    <property type="project" value="UniProtKB-KW"/>
</dbReference>